<sequence length="155" mass="17119">WGHELGDRRLAVALADDLKIDMADHWRIDEAYLKFCRKSRLAEIAIAIKVALPKRSTRAGMIGQRKPGSQFLKAAELEKLPGPKLRAAILARLEELRDAGEPPYIPREMRFGSKTDLEAPKPKPKPKPPAGQPAAGGTDLAESIPAHMRRKKTDG</sequence>
<accession>A0A0F9F9Y6</accession>
<evidence type="ECO:0000256" key="1">
    <source>
        <dbReference type="SAM" id="MobiDB-lite"/>
    </source>
</evidence>
<feature type="region of interest" description="Disordered" evidence="1">
    <location>
        <begin position="102"/>
        <end position="155"/>
    </location>
</feature>
<feature type="non-terminal residue" evidence="2">
    <location>
        <position position="1"/>
    </location>
</feature>
<reference evidence="2" key="1">
    <citation type="journal article" date="2015" name="Nature">
        <title>Complex archaea that bridge the gap between prokaryotes and eukaryotes.</title>
        <authorList>
            <person name="Spang A."/>
            <person name="Saw J.H."/>
            <person name="Jorgensen S.L."/>
            <person name="Zaremba-Niedzwiedzka K."/>
            <person name="Martijn J."/>
            <person name="Lind A.E."/>
            <person name="van Eijk R."/>
            <person name="Schleper C."/>
            <person name="Guy L."/>
            <person name="Ettema T.J."/>
        </authorList>
    </citation>
    <scope>NUCLEOTIDE SEQUENCE</scope>
</reference>
<evidence type="ECO:0000313" key="2">
    <source>
        <dbReference type="EMBL" id="KKL47917.1"/>
    </source>
</evidence>
<feature type="compositionally biased region" description="Basic and acidic residues" evidence="1">
    <location>
        <begin position="107"/>
        <end position="121"/>
    </location>
</feature>
<protein>
    <submittedName>
        <fullName evidence="2">Uncharacterized protein</fullName>
    </submittedName>
</protein>
<gene>
    <name evidence="2" type="ORF">LCGC14_2330730</name>
</gene>
<name>A0A0F9F9Y6_9ZZZZ</name>
<dbReference type="AlphaFoldDB" id="A0A0F9F9Y6"/>
<comment type="caution">
    <text evidence="2">The sequence shown here is derived from an EMBL/GenBank/DDBJ whole genome shotgun (WGS) entry which is preliminary data.</text>
</comment>
<proteinExistence type="predicted"/>
<dbReference type="EMBL" id="LAZR01033495">
    <property type="protein sequence ID" value="KKL47917.1"/>
    <property type="molecule type" value="Genomic_DNA"/>
</dbReference>
<organism evidence="2">
    <name type="scientific">marine sediment metagenome</name>
    <dbReference type="NCBI Taxonomy" id="412755"/>
    <lineage>
        <taxon>unclassified sequences</taxon>
        <taxon>metagenomes</taxon>
        <taxon>ecological metagenomes</taxon>
    </lineage>
</organism>